<name>E7G623_9FIRM</name>
<dbReference type="InterPro" id="IPR029044">
    <property type="entry name" value="Nucleotide-diphossugar_trans"/>
</dbReference>
<dbReference type="Pfam" id="PF13641">
    <property type="entry name" value="Glyco_tranf_2_3"/>
    <property type="match status" value="1"/>
</dbReference>
<dbReference type="PANTHER" id="PTHR43867:SF2">
    <property type="entry name" value="CELLULOSE SYNTHASE CATALYTIC SUBUNIT A [UDP-FORMING]"/>
    <property type="match status" value="1"/>
</dbReference>
<evidence type="ECO:0000256" key="1">
    <source>
        <dbReference type="ARBA" id="ARBA00004127"/>
    </source>
</evidence>
<dbReference type="STRING" id="100884.GCA_000269565_01489"/>
<dbReference type="EMBL" id="ADKX01000001">
    <property type="protein sequence ID" value="EFW06674.1"/>
    <property type="molecule type" value="Genomic_DNA"/>
</dbReference>
<protein>
    <recommendedName>
        <fullName evidence="10">PilZ domain-containing protein</fullName>
    </recommendedName>
</protein>
<reference evidence="11 12" key="1">
    <citation type="submission" date="2010-12" db="EMBL/GenBank/DDBJ databases">
        <title>The Genome Sequence of Coprobacillus sp. strain 29_1.</title>
        <authorList>
            <consortium name="The Broad Institute Genome Sequencing Platform"/>
            <person name="Earl A."/>
            <person name="Ward D."/>
            <person name="Feldgarden M."/>
            <person name="Gevers D."/>
            <person name="Daigneault M."/>
            <person name="Sibley C.D."/>
            <person name="White A."/>
            <person name="Strauss J."/>
            <person name="Allen-Vercoe E."/>
            <person name="Young S.K."/>
            <person name="Zeng Q."/>
            <person name="Gargeya S."/>
            <person name="Fitzgerald M."/>
            <person name="Haas B."/>
            <person name="Abouelleil A."/>
            <person name="Alvarado L."/>
            <person name="Arachchi H.M."/>
            <person name="Berlin A."/>
            <person name="Brown A."/>
            <person name="Chapman S.B."/>
            <person name="Chen Z."/>
            <person name="Dunbar C."/>
            <person name="Freedman E."/>
            <person name="Gearin G."/>
            <person name="Gellesch M."/>
            <person name="Goldberg J."/>
            <person name="Griggs A."/>
            <person name="Gujja S."/>
            <person name="Heilman E."/>
            <person name="Heiman D."/>
            <person name="Howarth C."/>
            <person name="Larson L."/>
            <person name="Lui A."/>
            <person name="MacDonald P.J.P."/>
            <person name="Mehta T."/>
            <person name="Montmayeur A."/>
            <person name="Murphy C."/>
            <person name="Neiman D."/>
            <person name="Pearson M."/>
            <person name="Priest M."/>
            <person name="Roberts A."/>
            <person name="Saif S."/>
            <person name="Shea T."/>
            <person name="Shenoy N."/>
            <person name="Sisk P."/>
            <person name="Stolte C."/>
            <person name="Sykes S."/>
            <person name="White J."/>
            <person name="Yandava C."/>
            <person name="Nusbaum C."/>
            <person name="Birren B."/>
        </authorList>
    </citation>
    <scope>NUCLEOTIDE SEQUENCE [LARGE SCALE GENOMIC DNA]</scope>
    <source>
        <strain evidence="11 12">29_1</strain>
    </source>
</reference>
<dbReference type="Pfam" id="PF07238">
    <property type="entry name" value="PilZ"/>
    <property type="match status" value="1"/>
</dbReference>
<dbReference type="Proteomes" id="UP000003157">
    <property type="component" value="Unassembled WGS sequence"/>
</dbReference>
<evidence type="ECO:0000256" key="5">
    <source>
        <dbReference type="ARBA" id="ARBA00022679"/>
    </source>
</evidence>
<dbReference type="Gene3D" id="3.90.550.10">
    <property type="entry name" value="Spore Coat Polysaccharide Biosynthesis Protein SpsA, Chain A"/>
    <property type="match status" value="1"/>
</dbReference>
<feature type="transmembrane region" description="Helical" evidence="9">
    <location>
        <begin position="486"/>
        <end position="509"/>
    </location>
</feature>
<evidence type="ECO:0000256" key="6">
    <source>
        <dbReference type="ARBA" id="ARBA00022692"/>
    </source>
</evidence>
<dbReference type="GO" id="GO:0012505">
    <property type="term" value="C:endomembrane system"/>
    <property type="evidence" value="ECO:0007669"/>
    <property type="project" value="UniProtKB-SubCell"/>
</dbReference>
<evidence type="ECO:0000256" key="4">
    <source>
        <dbReference type="ARBA" id="ARBA00022676"/>
    </source>
</evidence>
<feature type="domain" description="PilZ" evidence="10">
    <location>
        <begin position="515"/>
        <end position="606"/>
    </location>
</feature>
<keyword evidence="12" id="KW-1185">Reference proteome</keyword>
<feature type="transmembrane region" description="Helical" evidence="9">
    <location>
        <begin position="7"/>
        <end position="25"/>
    </location>
</feature>
<keyword evidence="5" id="KW-0808">Transferase</keyword>
<keyword evidence="3" id="KW-0997">Cell inner membrane</keyword>
<keyword evidence="2" id="KW-1003">Cell membrane</keyword>
<keyword evidence="6 9" id="KW-0812">Transmembrane</keyword>
<dbReference type="OrthoDB" id="9766299at2"/>
<dbReference type="GO" id="GO:0006011">
    <property type="term" value="P:UDP-alpha-D-glucose metabolic process"/>
    <property type="evidence" value="ECO:0007669"/>
    <property type="project" value="InterPro"/>
</dbReference>
<dbReference type="CDD" id="cd06421">
    <property type="entry name" value="CESA_CelA_like"/>
    <property type="match status" value="1"/>
</dbReference>
<dbReference type="PRINTS" id="PR01439">
    <property type="entry name" value="CELLSNTHASEA"/>
</dbReference>
<evidence type="ECO:0000256" key="3">
    <source>
        <dbReference type="ARBA" id="ARBA00022519"/>
    </source>
</evidence>
<keyword evidence="7 9" id="KW-1133">Transmembrane helix</keyword>
<gene>
    <name evidence="11" type="ORF">HMPREF9488_00211</name>
</gene>
<dbReference type="GO" id="GO:0035438">
    <property type="term" value="F:cyclic-di-GMP binding"/>
    <property type="evidence" value="ECO:0007669"/>
    <property type="project" value="InterPro"/>
</dbReference>
<dbReference type="GO" id="GO:0005886">
    <property type="term" value="C:plasma membrane"/>
    <property type="evidence" value="ECO:0007669"/>
    <property type="project" value="UniProtKB-SubCell"/>
</dbReference>
<sequence length="755" mass="88355">MNRTTLLYIAVVVTTLTYIIWRALFTIPLELGILNCIFGLLLFFSETLGAIETIQHCYGMGEELVPELPKIKDEDYPDIDVFIATYNEPCELLYKTVNGCLYMEYPDKSKVHIYLLDDGNRQEVQELAQRMGVGYITREEHLHAKAGNLNNALQHTHSPLVATFDADMIPLSDFLLKTVPYFLLPDYEYINNQWQRREKKKSIKIGFIQSPQCFYNPDLFQYNLFSEQNVPNEQDYFYRDVQLARNKTNSAIYGGSNTVISRAALDEIGGFFTGVITEDFATGISIQAKGYTCYAIRDVLAVGLSPTDLKSLIKQRERWARGCIQTLRKVNVLTRKGLSIGQKISYLSSLLYWYTPLRRAMYILSPILFAVFGIQVVKCSFLDLLLWWLPQYLVYQYAIKQFSKNIRTNRLSNIYDTILFPSLLPAVFLETFGISQRKFSVTSKEKVDSDSSYQLKHSLVHILLFILSLISLINCIREIFLGNENAYIIVFFWTVVNMYSLLMAIFFMLGRKYLRDSERFSIELPIQVEGIQNQCITKDLSDMGLSFVCDYPHYLSPDQIIQFQINNIIFKGQIKHVSCCHSQWKYGVEITSFLPGMKQEYIHLLYDREPTLPSRISKNHSFFDELSHNIIRRTQKGITYNRKLARLELNKILETSTFQKVICKNFNYEYLLIEGKHLENYLEIRMNDNLFLQCERKKEYEQGTLYKVINYLSLVKNPEFQTIINDWSQEHFMQIKKQKDKIKQDEKEFDERLYY</sequence>
<dbReference type="PANTHER" id="PTHR43867">
    <property type="entry name" value="CELLULOSE SYNTHASE CATALYTIC SUBUNIT A [UDP-FORMING]"/>
    <property type="match status" value="1"/>
</dbReference>
<dbReference type="eggNOG" id="COG1215">
    <property type="taxonomic scope" value="Bacteria"/>
</dbReference>
<dbReference type="GO" id="GO:0016759">
    <property type="term" value="F:cellulose synthase activity"/>
    <property type="evidence" value="ECO:0007669"/>
    <property type="project" value="InterPro"/>
</dbReference>
<keyword evidence="4" id="KW-0328">Glycosyltransferase</keyword>
<evidence type="ECO:0000313" key="12">
    <source>
        <dbReference type="Proteomes" id="UP000003157"/>
    </source>
</evidence>
<comment type="subcellular location">
    <subcellularLocation>
        <location evidence="1">Endomembrane system</location>
        <topology evidence="1">Multi-pass membrane protein</topology>
    </subcellularLocation>
</comment>
<dbReference type="HOGENOM" id="CLU_011907_3_1_9"/>
<dbReference type="InterPro" id="IPR050321">
    <property type="entry name" value="Glycosyltr_2/OpgH_subfam"/>
</dbReference>
<evidence type="ECO:0000259" key="10">
    <source>
        <dbReference type="Pfam" id="PF07238"/>
    </source>
</evidence>
<evidence type="ECO:0000256" key="9">
    <source>
        <dbReference type="SAM" id="Phobius"/>
    </source>
</evidence>
<dbReference type="RefSeq" id="WP_008787339.1">
    <property type="nucleotide sequence ID" value="NZ_CAUHJZ010000006.1"/>
</dbReference>
<feature type="transmembrane region" description="Helical" evidence="9">
    <location>
        <begin position="414"/>
        <end position="434"/>
    </location>
</feature>
<dbReference type="InterPro" id="IPR009875">
    <property type="entry name" value="PilZ_domain"/>
</dbReference>
<feature type="transmembrane region" description="Helical" evidence="9">
    <location>
        <begin position="459"/>
        <end position="480"/>
    </location>
</feature>
<evidence type="ECO:0000256" key="8">
    <source>
        <dbReference type="ARBA" id="ARBA00023136"/>
    </source>
</evidence>
<dbReference type="SUPFAM" id="SSF53448">
    <property type="entry name" value="Nucleotide-diphospho-sugar transferases"/>
    <property type="match status" value="1"/>
</dbReference>
<accession>E7G623</accession>
<evidence type="ECO:0000313" key="11">
    <source>
        <dbReference type="EMBL" id="EFW06674.1"/>
    </source>
</evidence>
<evidence type="ECO:0000256" key="7">
    <source>
        <dbReference type="ARBA" id="ARBA00022989"/>
    </source>
</evidence>
<organism evidence="11 12">
    <name type="scientific">Coprobacillus cateniformis</name>
    <dbReference type="NCBI Taxonomy" id="100884"/>
    <lineage>
        <taxon>Bacteria</taxon>
        <taxon>Bacillati</taxon>
        <taxon>Bacillota</taxon>
        <taxon>Erysipelotrichia</taxon>
        <taxon>Erysipelotrichales</taxon>
        <taxon>Coprobacillaceae</taxon>
        <taxon>Coprobacillus</taxon>
    </lineage>
</organism>
<dbReference type="AlphaFoldDB" id="E7G623"/>
<dbReference type="InterPro" id="IPR003919">
    <property type="entry name" value="Cell_synth_A"/>
</dbReference>
<feature type="transmembrane region" description="Helical" evidence="9">
    <location>
        <begin position="367"/>
        <end position="389"/>
    </location>
</feature>
<comment type="caution">
    <text evidence="11">The sequence shown here is derived from an EMBL/GenBank/DDBJ whole genome shotgun (WGS) entry which is preliminary data.</text>
</comment>
<keyword evidence="8 9" id="KW-0472">Membrane</keyword>
<evidence type="ECO:0000256" key="2">
    <source>
        <dbReference type="ARBA" id="ARBA00022475"/>
    </source>
</evidence>
<proteinExistence type="predicted"/>